<dbReference type="EMBL" id="BMHI01000008">
    <property type="protein sequence ID" value="GGB47515.1"/>
    <property type="molecule type" value="Genomic_DNA"/>
</dbReference>
<feature type="transmembrane region" description="Helical" evidence="1">
    <location>
        <begin position="71"/>
        <end position="89"/>
    </location>
</feature>
<name>A0A916TLM9_9MICO</name>
<feature type="transmembrane region" description="Helical" evidence="1">
    <location>
        <begin position="40"/>
        <end position="59"/>
    </location>
</feature>
<reference evidence="2" key="2">
    <citation type="submission" date="2020-09" db="EMBL/GenBank/DDBJ databases">
        <authorList>
            <person name="Sun Q."/>
            <person name="Zhou Y."/>
        </authorList>
    </citation>
    <scope>NUCLEOTIDE SEQUENCE</scope>
    <source>
        <strain evidence="2">CGMCC 1.15085</strain>
    </source>
</reference>
<dbReference type="RefSeq" id="WP_188839164.1">
    <property type="nucleotide sequence ID" value="NZ_BMHI01000008.1"/>
</dbReference>
<evidence type="ECO:0000313" key="2">
    <source>
        <dbReference type="EMBL" id="GGB47515.1"/>
    </source>
</evidence>
<keyword evidence="1" id="KW-0812">Transmembrane</keyword>
<proteinExistence type="predicted"/>
<evidence type="ECO:0000313" key="3">
    <source>
        <dbReference type="Proteomes" id="UP000636793"/>
    </source>
</evidence>
<organism evidence="2 3">
    <name type="scientific">Flexivirga endophytica</name>
    <dbReference type="NCBI Taxonomy" id="1849103"/>
    <lineage>
        <taxon>Bacteria</taxon>
        <taxon>Bacillati</taxon>
        <taxon>Actinomycetota</taxon>
        <taxon>Actinomycetes</taxon>
        <taxon>Micrococcales</taxon>
        <taxon>Dermacoccaceae</taxon>
        <taxon>Flexivirga</taxon>
    </lineage>
</organism>
<feature type="transmembrane region" description="Helical" evidence="1">
    <location>
        <begin position="12"/>
        <end position="34"/>
    </location>
</feature>
<protein>
    <submittedName>
        <fullName evidence="2">Uncharacterized protein</fullName>
    </submittedName>
</protein>
<keyword evidence="1" id="KW-1133">Transmembrane helix</keyword>
<accession>A0A916TLM9</accession>
<comment type="caution">
    <text evidence="2">The sequence shown here is derived from an EMBL/GenBank/DDBJ whole genome shotgun (WGS) entry which is preliminary data.</text>
</comment>
<feature type="transmembrane region" description="Helical" evidence="1">
    <location>
        <begin position="95"/>
        <end position="128"/>
    </location>
</feature>
<gene>
    <name evidence="2" type="ORF">GCM10011492_43380</name>
</gene>
<keyword evidence="1" id="KW-0472">Membrane</keyword>
<evidence type="ECO:0000256" key="1">
    <source>
        <dbReference type="SAM" id="Phobius"/>
    </source>
</evidence>
<dbReference type="Proteomes" id="UP000636793">
    <property type="component" value="Unassembled WGS sequence"/>
</dbReference>
<sequence length="151" mass="15413">MDIQVGTVWRAAVITAVGGTVAALSGALIAGAGNDISRGYVMRVAVLTVVVLATVVILAGRSVRLGQRHTFAGSVMLGSAIGFLLDPATWGGRAYVAQVVLGSGLLAAVVDLLLLLVLTGALTVTLGARLVRPEASRSLHANSYVSEGYRS</sequence>
<dbReference type="AlphaFoldDB" id="A0A916TLM9"/>
<reference evidence="2" key="1">
    <citation type="journal article" date="2014" name="Int. J. Syst. Evol. Microbiol.">
        <title>Complete genome sequence of Corynebacterium casei LMG S-19264T (=DSM 44701T), isolated from a smear-ripened cheese.</title>
        <authorList>
            <consortium name="US DOE Joint Genome Institute (JGI-PGF)"/>
            <person name="Walter F."/>
            <person name="Albersmeier A."/>
            <person name="Kalinowski J."/>
            <person name="Ruckert C."/>
        </authorList>
    </citation>
    <scope>NUCLEOTIDE SEQUENCE</scope>
    <source>
        <strain evidence="2">CGMCC 1.15085</strain>
    </source>
</reference>
<keyword evidence="3" id="KW-1185">Reference proteome</keyword>